<organism evidence="2">
    <name type="scientific">Tetraodon nigroviridis</name>
    <name type="common">Spotted green pufferfish</name>
    <name type="synonym">Chelonodon nigroviridis</name>
    <dbReference type="NCBI Taxonomy" id="99883"/>
    <lineage>
        <taxon>Eukaryota</taxon>
        <taxon>Metazoa</taxon>
        <taxon>Chordata</taxon>
        <taxon>Craniata</taxon>
        <taxon>Vertebrata</taxon>
        <taxon>Euteleostomi</taxon>
        <taxon>Actinopterygii</taxon>
        <taxon>Neopterygii</taxon>
        <taxon>Teleostei</taxon>
        <taxon>Neoteleostei</taxon>
        <taxon>Acanthomorphata</taxon>
        <taxon>Eupercaria</taxon>
        <taxon>Tetraodontiformes</taxon>
        <taxon>Tetradontoidea</taxon>
        <taxon>Tetraodontidae</taxon>
        <taxon>Tetraodon</taxon>
    </lineage>
</organism>
<dbReference type="InterPro" id="IPR036116">
    <property type="entry name" value="FN3_sf"/>
</dbReference>
<name>Q4REW6_TETNG</name>
<comment type="caution">
    <text evidence="2">The sequence shown here is derived from an EMBL/GenBank/DDBJ whole genome shotgun (WGS) entry which is preliminary data.</text>
</comment>
<dbReference type="Gene3D" id="2.60.40.10">
    <property type="entry name" value="Immunoglobulins"/>
    <property type="match status" value="1"/>
</dbReference>
<dbReference type="EMBL" id="CAAE01015122">
    <property type="protein sequence ID" value="CAG13066.1"/>
    <property type="molecule type" value="Genomic_DNA"/>
</dbReference>
<protein>
    <submittedName>
        <fullName evidence="2">(spotted green pufferfish) hypothetical protein</fullName>
    </submittedName>
</protein>
<dbReference type="KEGG" id="tng:GSTEN00035582G001"/>
<gene>
    <name evidence="2" type="ORF">GSTENG00035582001</name>
</gene>
<evidence type="ECO:0000259" key="1">
    <source>
        <dbReference type="SMART" id="SM00060"/>
    </source>
</evidence>
<dbReference type="AlphaFoldDB" id="Q4REW6"/>
<reference evidence="2" key="1">
    <citation type="journal article" date="2004" name="Nature">
        <title>Genome duplication in the teleost fish Tetraodon nigroviridis reveals the early vertebrate proto-karyotype.</title>
        <authorList>
            <person name="Jaillon O."/>
            <person name="Aury J.-M."/>
            <person name="Brunet F."/>
            <person name="Petit J.-L."/>
            <person name="Stange-Thomann N."/>
            <person name="Mauceli E."/>
            <person name="Bouneau L."/>
            <person name="Fischer C."/>
            <person name="Ozouf-Costaz C."/>
            <person name="Bernot A."/>
            <person name="Nicaud S."/>
            <person name="Jaffe D."/>
            <person name="Fisher S."/>
            <person name="Lutfalla G."/>
            <person name="Dossat C."/>
            <person name="Segurens B."/>
            <person name="Dasilva C."/>
            <person name="Salanoubat M."/>
            <person name="Levy M."/>
            <person name="Boudet N."/>
            <person name="Castellano S."/>
            <person name="Anthouard V."/>
            <person name="Jubin C."/>
            <person name="Castelli V."/>
            <person name="Katinka M."/>
            <person name="Vacherie B."/>
            <person name="Biemont C."/>
            <person name="Skalli Z."/>
            <person name="Cattolico L."/>
            <person name="Poulain J."/>
            <person name="De Berardinis V."/>
            <person name="Cruaud C."/>
            <person name="Duprat S."/>
            <person name="Brottier P."/>
            <person name="Coutanceau J.-P."/>
            <person name="Gouzy J."/>
            <person name="Parra G."/>
            <person name="Lardier G."/>
            <person name="Chapple C."/>
            <person name="McKernan K.J."/>
            <person name="McEwan P."/>
            <person name="Bosak S."/>
            <person name="Kellis M."/>
            <person name="Volff J.-N."/>
            <person name="Guigo R."/>
            <person name="Zody M.C."/>
            <person name="Mesirov J."/>
            <person name="Lindblad-Toh K."/>
            <person name="Birren B."/>
            <person name="Nusbaum C."/>
            <person name="Kahn D."/>
            <person name="Robinson-Rechavi M."/>
            <person name="Laudet V."/>
            <person name="Schachter V."/>
            <person name="Quetier F."/>
            <person name="Saurin W."/>
            <person name="Scarpelli C."/>
            <person name="Wincker P."/>
            <person name="Lander E.S."/>
            <person name="Weissenbach J."/>
            <person name="Roest Crollius H."/>
        </authorList>
    </citation>
    <scope>NUCLEOTIDE SEQUENCE [LARGE SCALE GENOMIC DNA]</scope>
</reference>
<feature type="domain" description="Fibronectin type-III" evidence="1">
    <location>
        <begin position="53"/>
        <end position="161"/>
    </location>
</feature>
<dbReference type="InterPro" id="IPR003961">
    <property type="entry name" value="FN3_dom"/>
</dbReference>
<sequence length="177" mass="19463">MNVGSAEVKSQYTVRGLHPGTRFRIKAVVTTVLKDLNITVKQSLYTSAETVPPLPPSFSFDLVQVAEQQVELWWSDLSGLNSLNISSFEILLQYWEEKDGELFQGEHIERIQADKKENGSSAKKVVEVPISLSSRRVTVAGLSPGSIYCFALRAAHPDGSSWTVGQTQTAYTSQSTA</sequence>
<accession>Q4REW6</accession>
<dbReference type="SUPFAM" id="SSF49265">
    <property type="entry name" value="Fibronectin type III"/>
    <property type="match status" value="1"/>
</dbReference>
<evidence type="ECO:0000313" key="2">
    <source>
        <dbReference type="EMBL" id="CAG13066.1"/>
    </source>
</evidence>
<dbReference type="OrthoDB" id="10253954at2759"/>
<dbReference type="InterPro" id="IPR013783">
    <property type="entry name" value="Ig-like_fold"/>
</dbReference>
<dbReference type="SMART" id="SM00060">
    <property type="entry name" value="FN3"/>
    <property type="match status" value="1"/>
</dbReference>
<proteinExistence type="predicted"/>
<reference evidence="2" key="2">
    <citation type="submission" date="2004-02" db="EMBL/GenBank/DDBJ databases">
        <authorList>
            <consortium name="Genoscope"/>
            <consortium name="Whitehead Institute Centre for Genome Research"/>
        </authorList>
    </citation>
    <scope>NUCLEOTIDE SEQUENCE</scope>
</reference>